<comment type="similarity">
    <text evidence="1">Belongs to the peptidase S45 family.</text>
</comment>
<protein>
    <submittedName>
        <fullName evidence="5">Penicillin amidase</fullName>
    </submittedName>
</protein>
<evidence type="ECO:0000313" key="6">
    <source>
        <dbReference type="Proteomes" id="UP001162891"/>
    </source>
</evidence>
<dbReference type="PROSITE" id="PS51257">
    <property type="entry name" value="PROKAR_LIPOPROTEIN"/>
    <property type="match status" value="1"/>
</dbReference>
<dbReference type="Gene3D" id="3.60.20.10">
    <property type="entry name" value="Glutamine Phosphoribosylpyrophosphate, subunit 1, domain 1"/>
    <property type="match status" value="1"/>
</dbReference>
<proteinExistence type="inferred from homology"/>
<dbReference type="InterPro" id="IPR002692">
    <property type="entry name" value="S45"/>
</dbReference>
<dbReference type="Gene3D" id="1.10.439.10">
    <property type="entry name" value="Penicillin Amidohydrolase, domain 1"/>
    <property type="match status" value="1"/>
</dbReference>
<accession>A0ABN6MVN5</accession>
<dbReference type="Gene3D" id="1.10.1400.10">
    <property type="match status" value="1"/>
</dbReference>
<organism evidence="5 6">
    <name type="scientific">Anaeromyxobacter oryzae</name>
    <dbReference type="NCBI Taxonomy" id="2918170"/>
    <lineage>
        <taxon>Bacteria</taxon>
        <taxon>Pseudomonadati</taxon>
        <taxon>Myxococcota</taxon>
        <taxon>Myxococcia</taxon>
        <taxon>Myxococcales</taxon>
        <taxon>Cystobacterineae</taxon>
        <taxon>Anaeromyxobacteraceae</taxon>
        <taxon>Anaeromyxobacter</taxon>
    </lineage>
</organism>
<dbReference type="InterPro" id="IPR014395">
    <property type="entry name" value="Pen/GL7ACA/AHL_acylase"/>
</dbReference>
<dbReference type="InterPro" id="IPR043147">
    <property type="entry name" value="Penicillin_amidase_A-knob"/>
</dbReference>
<evidence type="ECO:0000313" key="5">
    <source>
        <dbReference type="EMBL" id="BDG04971.1"/>
    </source>
</evidence>
<keyword evidence="4" id="KW-0732">Signal</keyword>
<feature type="chain" id="PRO_5045901250" evidence="4">
    <location>
        <begin position="29"/>
        <end position="815"/>
    </location>
</feature>
<gene>
    <name evidence="5" type="primary">pac</name>
    <name evidence="5" type="ORF">AMOR_39670</name>
</gene>
<keyword evidence="3" id="KW-0865">Zymogen</keyword>
<dbReference type="Proteomes" id="UP001162891">
    <property type="component" value="Chromosome"/>
</dbReference>
<reference evidence="6" key="1">
    <citation type="journal article" date="2022" name="Int. J. Syst. Evol. Microbiol.">
        <title>Anaeromyxobacter oryzae sp. nov., Anaeromyxobacter diazotrophicus sp. nov. and Anaeromyxobacter paludicola sp. nov., isolated from paddy soils.</title>
        <authorList>
            <person name="Itoh H."/>
            <person name="Xu Z."/>
            <person name="Mise K."/>
            <person name="Masuda Y."/>
            <person name="Ushijima N."/>
            <person name="Hayakawa C."/>
            <person name="Shiratori Y."/>
            <person name="Senoo K."/>
        </authorList>
    </citation>
    <scope>NUCLEOTIDE SEQUENCE [LARGE SCALE GENOMIC DNA]</scope>
    <source>
        <strain evidence="6">Red232</strain>
    </source>
</reference>
<evidence type="ECO:0000256" key="3">
    <source>
        <dbReference type="ARBA" id="ARBA00023145"/>
    </source>
</evidence>
<evidence type="ECO:0000256" key="4">
    <source>
        <dbReference type="SAM" id="SignalP"/>
    </source>
</evidence>
<dbReference type="SUPFAM" id="SSF56235">
    <property type="entry name" value="N-terminal nucleophile aminohydrolases (Ntn hydrolases)"/>
    <property type="match status" value="1"/>
</dbReference>
<dbReference type="Gene3D" id="1.10.287.150">
    <property type="match status" value="1"/>
</dbReference>
<name>A0ABN6MVN5_9BACT</name>
<sequence>MSARSPWFVPVLAALVACGGSGPAVSSAAALGPPAPRAGPGWTELQVGGQTARIFRDDLGTPHVFAPTNHALFVAYGYAVAQDRLFQLELNRRAARGTLAELFGPAYVDADRYQRTVGYTDDELDGIFAALPADERAIYDAYAEGVNRYVDDVVSKDPRKVPLEFALLGALPAPWTTRDSMAFGAFMVRRFGEIGGSELANAALLGALVAAHGATEGMAIFDDVRWLDDPDAPVTVPSPADGKRAPSQALSAAATARLAAALPAASATATAAPDDGLATAKALWASLGVPTKLGSYAWLVSPGRSAEGVALLYGGPQMGASAPEVLHQVQLTGGDGFQTVGMAFAGAPAILIGRNGHVAWTSTTATGDNVDVYAETLCDAGAGPGSGYQFRGACRAYDVRVESIAVRGASPVALTVARSVHGPVVATADNLAFTEKRAHWLRELETGSAFFGFDRATNLERFERAVGLVVTSHNFLYADRLGNIAYWQAGQVPLRPAGFDPRLPLPGDGSAEWPGGLVPTPRSVNPPQGWLANWNNKPSLGYPAADDQNFGKQGRLREIVARLATNDHVTVDDMRDIPKDIARVKGNGRDSRFLRPYLLAALDAVPPAHPVAPAARAVVASWDQNAFPDAVSSTTIAPGELIFTAWLNRALADVFADELGTSVGDASPNMLLHVLDFAATLESGVPPSRDYLNGQPWQAVLSAAFDEAVAALATAGGTDPTTWTAPRPETVYTHPVVGEVARIPQSNRATYAQIVALGRPEIAAESIFSLGQSGFIAVAPSSPAGFELDPHFLDQLPLYRAFEYAPQVLYRPPGD</sequence>
<dbReference type="PANTHER" id="PTHR34218:SF4">
    <property type="entry name" value="ACYL-HOMOSERINE LACTONE ACYLASE QUIP"/>
    <property type="match status" value="1"/>
</dbReference>
<dbReference type="Pfam" id="PF01804">
    <property type="entry name" value="Penicil_amidase"/>
    <property type="match status" value="1"/>
</dbReference>
<dbReference type="EMBL" id="AP025591">
    <property type="protein sequence ID" value="BDG04971.1"/>
    <property type="molecule type" value="Genomic_DNA"/>
</dbReference>
<dbReference type="InterPro" id="IPR043146">
    <property type="entry name" value="Penicillin_amidase_N_B-knob"/>
</dbReference>
<keyword evidence="6" id="KW-1185">Reference proteome</keyword>
<dbReference type="Gene3D" id="2.30.120.10">
    <property type="match status" value="1"/>
</dbReference>
<evidence type="ECO:0000256" key="1">
    <source>
        <dbReference type="ARBA" id="ARBA00006586"/>
    </source>
</evidence>
<dbReference type="PANTHER" id="PTHR34218">
    <property type="entry name" value="PEPTIDASE S45 PENICILLIN AMIDASE"/>
    <property type="match status" value="1"/>
</dbReference>
<dbReference type="InterPro" id="IPR029055">
    <property type="entry name" value="Ntn_hydrolases_N"/>
</dbReference>
<feature type="signal peptide" evidence="4">
    <location>
        <begin position="1"/>
        <end position="28"/>
    </location>
</feature>
<keyword evidence="2" id="KW-0378">Hydrolase</keyword>
<evidence type="ECO:0000256" key="2">
    <source>
        <dbReference type="ARBA" id="ARBA00022801"/>
    </source>
</evidence>
<dbReference type="RefSeq" id="WP_248353491.1">
    <property type="nucleotide sequence ID" value="NZ_AP025591.1"/>
</dbReference>
<dbReference type="PIRSF" id="PIRSF001227">
    <property type="entry name" value="Pen_acylase"/>
    <property type="match status" value="1"/>
</dbReference>
<dbReference type="InterPro" id="IPR023343">
    <property type="entry name" value="Penicillin_amidase_dom1"/>
</dbReference>